<feature type="compositionally biased region" description="Basic and acidic residues" evidence="1">
    <location>
        <begin position="46"/>
        <end position="81"/>
    </location>
</feature>
<comment type="caution">
    <text evidence="2">The sequence shown here is derived from an EMBL/GenBank/DDBJ whole genome shotgun (WGS) entry which is preliminary data.</text>
</comment>
<dbReference type="Gene3D" id="1.10.510.10">
    <property type="entry name" value="Transferase(Phosphotransferase) domain 1"/>
    <property type="match status" value="1"/>
</dbReference>
<dbReference type="InterPro" id="IPR011009">
    <property type="entry name" value="Kinase-like_dom_sf"/>
</dbReference>
<name>A0A0G2I168_9EURO</name>
<feature type="compositionally biased region" description="Polar residues" evidence="1">
    <location>
        <begin position="232"/>
        <end position="241"/>
    </location>
</feature>
<evidence type="ECO:0000313" key="2">
    <source>
        <dbReference type="EMBL" id="KKZ64113.1"/>
    </source>
</evidence>
<protein>
    <recommendedName>
        <fullName evidence="4">Protein kinase domain-containing protein</fullName>
    </recommendedName>
</protein>
<evidence type="ECO:0008006" key="4">
    <source>
        <dbReference type="Google" id="ProtNLM"/>
    </source>
</evidence>
<gene>
    <name evidence="2" type="ORF">EMCG_01611</name>
</gene>
<evidence type="ECO:0000256" key="1">
    <source>
        <dbReference type="SAM" id="MobiDB-lite"/>
    </source>
</evidence>
<sequence length="752" mass="85180">MSVFNTQHDLTLTTFKTPQDLYIFELKMASYTAEIEDLRCRLQEQKKRADEEKKRADEEKERADEEARGRKREKERADRLAAEQAPTPLLTYLQLVKEKLISSLSVEPDPTKSSSGLVTTVNGKYYPPKLCHWADFANLHESRFSQLAEAFSDNALFPSRTNVQGVEQDLSPTTRKDELDLRPFIRTAIEKPAQRLVQAYLRQTKDSQTKDSETVDFRFQSNAYSLFDKDNPTPTNANVATAQAEAPPSKKQSPERFKEVPDRWGIRKLLNGEEVTTLVGEYKAAHKLPSGSFKDVFQAAGESLFLDTLRRLSSPTVDEAKEQSTVVKVLCQIFDYMIKAGLQYGYLTSGHELVFLMVKEGDVQTLYYHFTAVTYRANSSPSNSPRAIDVCYGPVSQLTTFVLLSLESAKRSPQWIESAKSRLWQWPLFPSTLNLADRPRLESLYKDYSSSSSGDERPKDEDGSYRSSRQPRKRQLTEDTKMTTRRSSRTQHQRQHQSQHQSQRPTLPYCTQACLLGLSQGHPLDESCPNFSSHQQGGASHNHLISKEELCSLVNDQLARNLDENCQCLDTWGMFGAVGVLFKITLTDYGYTFVAKGVQAVDERSLLHEAKVYAHLLELQGVIVPVHLGNIKLVQTYPLVSLATVTSMMLMSWAGNNLHSKDYGPDVDIDIEAQKQQSIVELNAAGLVHDDLRQSNMVWNQERQRVMVIDFDQSKIQLPQRKRPGDGGPSSVLGVKRARVDKENLNTAYDLY</sequence>
<dbReference type="VEuPathDB" id="FungiDB:EMCG_01611"/>
<evidence type="ECO:0000313" key="3">
    <source>
        <dbReference type="Proteomes" id="UP000034164"/>
    </source>
</evidence>
<feature type="region of interest" description="Disordered" evidence="1">
    <location>
        <begin position="446"/>
        <end position="504"/>
    </location>
</feature>
<dbReference type="EMBL" id="LCZI01000874">
    <property type="protein sequence ID" value="KKZ64113.1"/>
    <property type="molecule type" value="Genomic_DNA"/>
</dbReference>
<feature type="compositionally biased region" description="Basic and acidic residues" evidence="1">
    <location>
        <begin position="454"/>
        <end position="464"/>
    </location>
</feature>
<proteinExistence type="predicted"/>
<dbReference type="PANTHER" id="PTHR37171">
    <property type="entry name" value="SERINE/THREONINE-PROTEIN KINASE YRZF-RELATED"/>
    <property type="match status" value="1"/>
</dbReference>
<reference evidence="3" key="1">
    <citation type="journal article" date="2015" name="PLoS Genet.">
        <title>The dynamic genome and transcriptome of the human fungal pathogen Blastomyces and close relative Emmonsia.</title>
        <authorList>
            <person name="Munoz J.F."/>
            <person name="Gauthier G.M."/>
            <person name="Desjardins C.A."/>
            <person name="Gallo J.E."/>
            <person name="Holder J."/>
            <person name="Sullivan T.D."/>
            <person name="Marty A.J."/>
            <person name="Carmen J.C."/>
            <person name="Chen Z."/>
            <person name="Ding L."/>
            <person name="Gujja S."/>
            <person name="Magrini V."/>
            <person name="Misas E."/>
            <person name="Mitreva M."/>
            <person name="Priest M."/>
            <person name="Saif S."/>
            <person name="Whiston E.A."/>
            <person name="Young S."/>
            <person name="Zeng Q."/>
            <person name="Goldman W.E."/>
            <person name="Mardis E.R."/>
            <person name="Taylor J.W."/>
            <person name="McEwen J.G."/>
            <person name="Clay O.K."/>
            <person name="Klein B.S."/>
            <person name="Cuomo C.A."/>
        </authorList>
    </citation>
    <scope>NUCLEOTIDE SEQUENCE [LARGE SCALE GENOMIC DNA]</scope>
    <source>
        <strain evidence="3">UAMH 3008</strain>
    </source>
</reference>
<dbReference type="OrthoDB" id="2156052at2759"/>
<feature type="compositionally biased region" description="Basic residues" evidence="1">
    <location>
        <begin position="483"/>
        <end position="497"/>
    </location>
</feature>
<dbReference type="InterPro" id="IPR052396">
    <property type="entry name" value="Meiotic_Drive_Suppr_Kinase"/>
</dbReference>
<organism evidence="2 3">
    <name type="scientific">[Emmonsia] crescens</name>
    <dbReference type="NCBI Taxonomy" id="73230"/>
    <lineage>
        <taxon>Eukaryota</taxon>
        <taxon>Fungi</taxon>
        <taxon>Dikarya</taxon>
        <taxon>Ascomycota</taxon>
        <taxon>Pezizomycotina</taxon>
        <taxon>Eurotiomycetes</taxon>
        <taxon>Eurotiomycetidae</taxon>
        <taxon>Onygenales</taxon>
        <taxon>Ajellomycetaceae</taxon>
        <taxon>Emergomyces</taxon>
    </lineage>
</organism>
<dbReference type="SUPFAM" id="SSF56112">
    <property type="entry name" value="Protein kinase-like (PK-like)"/>
    <property type="match status" value="1"/>
</dbReference>
<dbReference type="PANTHER" id="PTHR37171:SF1">
    <property type="entry name" value="SERINE_THREONINE-PROTEIN KINASE YRZF-RELATED"/>
    <property type="match status" value="1"/>
</dbReference>
<accession>A0A0G2I168</accession>
<feature type="region of interest" description="Disordered" evidence="1">
    <location>
        <begin position="228"/>
        <end position="258"/>
    </location>
</feature>
<dbReference type="AlphaFoldDB" id="A0A0G2I168"/>
<feature type="region of interest" description="Disordered" evidence="1">
    <location>
        <begin position="46"/>
        <end position="82"/>
    </location>
</feature>
<dbReference type="Proteomes" id="UP000034164">
    <property type="component" value="Unassembled WGS sequence"/>
</dbReference>